<comment type="similarity">
    <text evidence="2 8">In the C-terminal section; belongs to the purine/pyrimidine phosphoribosyltransferase family.</text>
</comment>
<feature type="binding site" evidence="10">
    <location>
        <position position="393"/>
    </location>
    <ligand>
        <name>[4Fe-4S] cluster</name>
        <dbReference type="ChEBI" id="CHEBI:49883"/>
    </ligand>
</feature>
<dbReference type="GeneID" id="68865074"/>
<reference evidence="12 13" key="1">
    <citation type="journal article" date="2022" name="Microbiol. Resour. Announc.">
        <title>Complete Genome Sequence of the Hyperthermophilic and Acidophilic Archaeon Saccharolobus caldissimus Strain HS-3T.</title>
        <authorList>
            <person name="Sakai H.D."/>
            <person name="Kurosawa N."/>
        </authorList>
    </citation>
    <scope>NUCLEOTIDE SEQUENCE [LARGE SCALE GENOMIC DNA]</scope>
    <source>
        <strain evidence="12 13">JCM32116</strain>
    </source>
</reference>
<dbReference type="Proteomes" id="UP001319921">
    <property type="component" value="Chromosome"/>
</dbReference>
<keyword evidence="10" id="KW-0411">Iron-sulfur</keyword>
<keyword evidence="4 8" id="KW-0328">Glycosyltransferase</keyword>
<keyword evidence="9" id="KW-0479">Metal-binding</keyword>
<dbReference type="InterPro" id="IPR029057">
    <property type="entry name" value="PRTase-like"/>
</dbReference>
<keyword evidence="13" id="KW-1185">Reference proteome</keyword>
<dbReference type="GO" id="GO:0009113">
    <property type="term" value="P:purine nucleobase biosynthetic process"/>
    <property type="evidence" value="ECO:0007669"/>
    <property type="project" value="InterPro"/>
</dbReference>
<evidence type="ECO:0000256" key="2">
    <source>
        <dbReference type="ARBA" id="ARBA00010138"/>
    </source>
</evidence>
<evidence type="ECO:0000256" key="5">
    <source>
        <dbReference type="ARBA" id="ARBA00022679"/>
    </source>
</evidence>
<dbReference type="CDD" id="cd06223">
    <property type="entry name" value="PRTases_typeI"/>
    <property type="match status" value="1"/>
</dbReference>
<feature type="binding site" evidence="10">
    <location>
        <position position="390"/>
    </location>
    <ligand>
        <name>[4Fe-4S] cluster</name>
        <dbReference type="ChEBI" id="CHEBI:49883"/>
    </ligand>
</feature>
<feature type="domain" description="Glutamine amidotransferase type-2" evidence="11">
    <location>
        <begin position="2"/>
        <end position="180"/>
    </location>
</feature>
<evidence type="ECO:0000256" key="1">
    <source>
        <dbReference type="ARBA" id="ARBA00005209"/>
    </source>
</evidence>
<dbReference type="GO" id="GO:0004044">
    <property type="term" value="F:amidophosphoribosyltransferase activity"/>
    <property type="evidence" value="ECO:0007669"/>
    <property type="project" value="UniProtKB-EC"/>
</dbReference>
<dbReference type="GO" id="GO:0051536">
    <property type="term" value="F:iron-sulfur cluster binding"/>
    <property type="evidence" value="ECO:0007669"/>
    <property type="project" value="UniProtKB-KW"/>
</dbReference>
<feature type="binding site" evidence="9">
    <location>
        <position position="305"/>
    </location>
    <ligand>
        <name>Mg(2+)</name>
        <dbReference type="ChEBI" id="CHEBI:18420"/>
    </ligand>
</feature>
<dbReference type="InterPro" id="IPR005854">
    <property type="entry name" value="PurF"/>
</dbReference>
<feature type="binding site" evidence="10">
    <location>
        <position position="195"/>
    </location>
    <ligand>
        <name>[4Fe-4S] cluster</name>
        <dbReference type="ChEBI" id="CHEBI:49883"/>
    </ligand>
</feature>
<comment type="cofactor">
    <cofactor evidence="9">
        <name>Mg(2+)</name>
        <dbReference type="ChEBI" id="CHEBI:18420"/>
    </cofactor>
    <text evidence="9">Binds 1 Mg(2+) ion per subunit.</text>
</comment>
<feature type="binding site" evidence="10">
    <location>
        <position position="341"/>
    </location>
    <ligand>
        <name>[4Fe-4S] cluster</name>
        <dbReference type="ChEBI" id="CHEBI:49883"/>
    </ligand>
</feature>
<dbReference type="GO" id="GO:0006164">
    <property type="term" value="P:purine nucleotide biosynthetic process"/>
    <property type="evidence" value="ECO:0007669"/>
    <property type="project" value="UniProtKB-KW"/>
</dbReference>
<dbReference type="PIRSF" id="PIRSF000485">
    <property type="entry name" value="Amd_phspho_trans"/>
    <property type="match status" value="1"/>
</dbReference>
<protein>
    <recommendedName>
        <fullName evidence="3 8">Amidophosphoribosyltransferase</fullName>
        <shortName evidence="8">ATase</shortName>
        <ecNumber evidence="3 8">2.4.2.14</ecNumber>
    </recommendedName>
    <alternativeName>
        <fullName evidence="8">Glutamine phosphoribosylpyrophosphate amidotransferase</fullName>
    </alternativeName>
</protein>
<keyword evidence="6 8" id="KW-0658">Purine biosynthesis</keyword>
<dbReference type="PROSITE" id="PS51278">
    <property type="entry name" value="GATASE_TYPE_2"/>
    <property type="match status" value="1"/>
</dbReference>
<evidence type="ECO:0000256" key="3">
    <source>
        <dbReference type="ARBA" id="ARBA00011941"/>
    </source>
</evidence>
<dbReference type="AlphaFoldDB" id="A0AAQ4CNE8"/>
<keyword evidence="7" id="KW-0315">Glutamine amidotransferase</keyword>
<comment type="cofactor">
    <cofactor evidence="10">
        <name>[4Fe-4S] cluster</name>
        <dbReference type="ChEBI" id="CHEBI:49883"/>
    </cofactor>
    <text evidence="10">Binds 1 [4Fe-4S] cluster per subunit.</text>
</comment>
<evidence type="ECO:0000259" key="11">
    <source>
        <dbReference type="PROSITE" id="PS51278"/>
    </source>
</evidence>
<dbReference type="PANTHER" id="PTHR11907">
    <property type="entry name" value="AMIDOPHOSPHORIBOSYLTRANSFERASE"/>
    <property type="match status" value="1"/>
</dbReference>
<comment type="pathway">
    <text evidence="1 8">Purine metabolism; IMP biosynthesis via de novo pathway; N(1)-(5-phospho-D-ribosyl)glycinamide from 5-phospho-alpha-D-ribose 1-diphosphate: step 1/2.</text>
</comment>
<dbReference type="KEGG" id="scas:SACC_03460"/>
<dbReference type="EMBL" id="AP025226">
    <property type="protein sequence ID" value="BDB97329.1"/>
    <property type="molecule type" value="Genomic_DNA"/>
</dbReference>
<dbReference type="RefSeq" id="WP_229571338.1">
    <property type="nucleotide sequence ID" value="NZ_AP025226.1"/>
</dbReference>
<name>A0AAQ4CNE8_9CREN</name>
<keyword evidence="10" id="KW-0408">Iron</keyword>
<sequence>MTGIVGILAFDEIWDVSKFIFYSLIALQHRGYLKSGIAILNEGKINSKSDNVPPEDLSIEELNGWAGIGYTGTRHDYPVVLDNGAIVVDGIVKDHNILREIIRDPEKSIENVKEVMAFIALTKDGQIIAYRDEFGLKPLTLGGFGFDLAIVASEPTSMYVIGADYKREVNPGELIIIDKYYIENKQIKKPRKAYCTIEYIYQSRIDSKINELEIYDLRVRIGEQLAIERPIDADTVIGVPETALPFAIGYSRRTKIPLDLGFTRTGSPIRTMLASDDFVKLVGIQLKLNPIKSAVKGKRIVLIDDSMVTGTTLKNTIFNLRKLGAKEIHVLIGSPKLISQCPYGIEVPEEKELISANLNESEIARVLGANSIYWLSLEGLFKAIGHKNLCLGCMTRKYPVI</sequence>
<dbReference type="EC" id="2.4.2.14" evidence="3 8"/>
<evidence type="ECO:0000313" key="12">
    <source>
        <dbReference type="EMBL" id="BDB97329.1"/>
    </source>
</evidence>
<comment type="catalytic activity">
    <reaction evidence="8">
        <text>5-phospho-beta-D-ribosylamine + L-glutamate + diphosphate = 5-phospho-alpha-D-ribose 1-diphosphate + L-glutamine + H2O</text>
        <dbReference type="Rhea" id="RHEA:14905"/>
        <dbReference type="ChEBI" id="CHEBI:15377"/>
        <dbReference type="ChEBI" id="CHEBI:29985"/>
        <dbReference type="ChEBI" id="CHEBI:33019"/>
        <dbReference type="ChEBI" id="CHEBI:58017"/>
        <dbReference type="ChEBI" id="CHEBI:58359"/>
        <dbReference type="ChEBI" id="CHEBI:58681"/>
        <dbReference type="EC" id="2.4.2.14"/>
    </reaction>
</comment>
<evidence type="ECO:0000256" key="7">
    <source>
        <dbReference type="ARBA" id="ARBA00022962"/>
    </source>
</evidence>
<organism evidence="12 13">
    <name type="scientific">Saccharolobus caldissimus</name>
    <dbReference type="NCBI Taxonomy" id="1702097"/>
    <lineage>
        <taxon>Archaea</taxon>
        <taxon>Thermoproteota</taxon>
        <taxon>Thermoprotei</taxon>
        <taxon>Sulfolobales</taxon>
        <taxon>Sulfolobaceae</taxon>
        <taxon>Saccharolobus</taxon>
    </lineage>
</organism>
<evidence type="ECO:0000256" key="4">
    <source>
        <dbReference type="ARBA" id="ARBA00022676"/>
    </source>
</evidence>
<dbReference type="InterPro" id="IPR000836">
    <property type="entry name" value="PRTase_dom"/>
</dbReference>
<dbReference type="GO" id="GO:0046872">
    <property type="term" value="F:metal ion binding"/>
    <property type="evidence" value="ECO:0007669"/>
    <property type="project" value="UniProtKB-KW"/>
</dbReference>
<evidence type="ECO:0000256" key="10">
    <source>
        <dbReference type="PIRSR" id="PIRSR000485-3"/>
    </source>
</evidence>
<evidence type="ECO:0000256" key="9">
    <source>
        <dbReference type="PIRSR" id="PIRSR000485-2"/>
    </source>
</evidence>
<evidence type="ECO:0000313" key="13">
    <source>
        <dbReference type="Proteomes" id="UP001319921"/>
    </source>
</evidence>
<gene>
    <name evidence="12" type="ORF">SACC_03460</name>
</gene>
<dbReference type="InterPro" id="IPR029055">
    <property type="entry name" value="Ntn_hydrolases_N"/>
</dbReference>
<proteinExistence type="inferred from homology"/>
<accession>A0AAQ4CNE8</accession>
<feature type="binding site" evidence="9">
    <location>
        <position position="242"/>
    </location>
    <ligand>
        <name>Mg(2+)</name>
        <dbReference type="ChEBI" id="CHEBI:18420"/>
    </ligand>
</feature>
<evidence type="ECO:0000256" key="6">
    <source>
        <dbReference type="ARBA" id="ARBA00022755"/>
    </source>
</evidence>
<keyword evidence="9" id="KW-0460">Magnesium</keyword>
<evidence type="ECO:0000256" key="8">
    <source>
        <dbReference type="PIRNR" id="PIRNR000485"/>
    </source>
</evidence>
<dbReference type="Gene3D" id="3.60.20.10">
    <property type="entry name" value="Glutamine Phosphoribosylpyrophosphate, subunit 1, domain 1"/>
    <property type="match status" value="1"/>
</dbReference>
<dbReference type="Pfam" id="PF00156">
    <property type="entry name" value="Pribosyltran"/>
    <property type="match status" value="1"/>
</dbReference>
<keyword evidence="5 8" id="KW-0808">Transferase</keyword>
<dbReference type="SUPFAM" id="SSF53271">
    <property type="entry name" value="PRTase-like"/>
    <property type="match status" value="1"/>
</dbReference>
<dbReference type="InterPro" id="IPR017932">
    <property type="entry name" value="GATase_2_dom"/>
</dbReference>
<dbReference type="SUPFAM" id="SSF56235">
    <property type="entry name" value="N-terminal nucleophile aminohydrolases (Ntn hydrolases)"/>
    <property type="match status" value="1"/>
</dbReference>
<dbReference type="Gene3D" id="3.40.50.2020">
    <property type="match status" value="1"/>
</dbReference>
<feature type="binding site" evidence="9">
    <location>
        <position position="304"/>
    </location>
    <ligand>
        <name>Mg(2+)</name>
        <dbReference type="ChEBI" id="CHEBI:18420"/>
    </ligand>
</feature>